<dbReference type="Proteomes" id="UP000789525">
    <property type="component" value="Unassembled WGS sequence"/>
</dbReference>
<evidence type="ECO:0000313" key="1">
    <source>
        <dbReference type="EMBL" id="CAG8719185.1"/>
    </source>
</evidence>
<reference evidence="1" key="1">
    <citation type="submission" date="2021-06" db="EMBL/GenBank/DDBJ databases">
        <authorList>
            <person name="Kallberg Y."/>
            <person name="Tangrot J."/>
            <person name="Rosling A."/>
        </authorList>
    </citation>
    <scope>NUCLEOTIDE SEQUENCE</scope>
    <source>
        <strain evidence="1">CL356</strain>
    </source>
</reference>
<sequence>RKKLRLVCRTWKEFLDRHSLRWVFLKSQTKVMGSGTQRIDFTTSEGIEYLPQESRFHTETSRSQTSNISVLYIQDPSNDGSVLYKSAEKIPHVRSIGFSCEFGQSVRGIPQSFVEGLQSSFTQLTCLAIWAGVVEGPLVLPNLEVLSLNVTEFPIQEWWFPSLKHYHFKARRRVVENFSASMVPGPTTRLLSLYLFDPDKSIEVDEQFWEDFPSLQFLGIFLGSLDLVADPPHTHPLSQLFLCECITNLYGSSINYRQLAAVVARITNLTTLVVPAECFIYEGEDALPLSKAHAERGIEWIDMYGGELLQHESAVNSNVGFALATLVGASLVAQHMYG</sequence>
<protein>
    <submittedName>
        <fullName evidence="1">7420_t:CDS:1</fullName>
    </submittedName>
</protein>
<accession>A0ACA9PQK0</accession>
<feature type="non-terminal residue" evidence="1">
    <location>
        <position position="1"/>
    </location>
</feature>
<gene>
    <name evidence="1" type="ORF">ACOLOM_LOCUS11059</name>
</gene>
<keyword evidence="2" id="KW-1185">Reference proteome</keyword>
<organism evidence="1 2">
    <name type="scientific">Acaulospora colombiana</name>
    <dbReference type="NCBI Taxonomy" id="27376"/>
    <lineage>
        <taxon>Eukaryota</taxon>
        <taxon>Fungi</taxon>
        <taxon>Fungi incertae sedis</taxon>
        <taxon>Mucoromycota</taxon>
        <taxon>Glomeromycotina</taxon>
        <taxon>Glomeromycetes</taxon>
        <taxon>Diversisporales</taxon>
        <taxon>Acaulosporaceae</taxon>
        <taxon>Acaulospora</taxon>
    </lineage>
</organism>
<proteinExistence type="predicted"/>
<evidence type="ECO:0000313" key="2">
    <source>
        <dbReference type="Proteomes" id="UP000789525"/>
    </source>
</evidence>
<dbReference type="EMBL" id="CAJVPT010038061">
    <property type="protein sequence ID" value="CAG8719185.1"/>
    <property type="molecule type" value="Genomic_DNA"/>
</dbReference>
<name>A0ACA9PQK0_9GLOM</name>
<comment type="caution">
    <text evidence="1">The sequence shown here is derived from an EMBL/GenBank/DDBJ whole genome shotgun (WGS) entry which is preliminary data.</text>
</comment>